<dbReference type="SUPFAM" id="SSF55729">
    <property type="entry name" value="Acyl-CoA N-acyltransferases (Nat)"/>
    <property type="match status" value="1"/>
</dbReference>
<organism evidence="1 2">
    <name type="scientific">Clytia hemisphaerica</name>
    <dbReference type="NCBI Taxonomy" id="252671"/>
    <lineage>
        <taxon>Eukaryota</taxon>
        <taxon>Metazoa</taxon>
        <taxon>Cnidaria</taxon>
        <taxon>Hydrozoa</taxon>
        <taxon>Hydroidolina</taxon>
        <taxon>Leptothecata</taxon>
        <taxon>Obeliida</taxon>
        <taxon>Clytiidae</taxon>
        <taxon>Clytia</taxon>
    </lineage>
</organism>
<proteinExistence type="predicted"/>
<protein>
    <submittedName>
        <fullName evidence="1">Uncharacterized protein</fullName>
    </submittedName>
</protein>
<dbReference type="InterPro" id="IPR016181">
    <property type="entry name" value="Acyl_CoA_acyltransferase"/>
</dbReference>
<evidence type="ECO:0000313" key="1">
    <source>
        <dbReference type="EnsemblMetazoa" id="CLYHEMP023917.1"/>
    </source>
</evidence>
<evidence type="ECO:0000313" key="2">
    <source>
        <dbReference type="Proteomes" id="UP000594262"/>
    </source>
</evidence>
<keyword evidence="2" id="KW-1185">Reference proteome</keyword>
<sequence>MTQFQIAPYEIQKHAAQVQELYDRYLIPTYLKRLGIGEDERTQYSDIEDVLDVNAAYNEKFEGFSFVVIDSSGQVKGVQLSYMFGKDDCENAFPELNRKVVEENKHKESIMKYCQHRYEVCKILYDLYERYGFERAIYLESTVLHPDVRGKGINQRLTDHLTSHTDEVIFVEGQIPVDVYIKHYGLNATLIGEMVAHNGFLMVTRILSYDLFVVPIEIRLSKKTKSISSKL</sequence>
<accession>A0A7M5XI32</accession>
<dbReference type="EnsemblMetazoa" id="CLYHEMT023917.1">
    <property type="protein sequence ID" value="CLYHEMP023917.1"/>
    <property type="gene ID" value="CLYHEMG023917"/>
</dbReference>
<reference evidence="1" key="1">
    <citation type="submission" date="2021-01" db="UniProtKB">
        <authorList>
            <consortium name="EnsemblMetazoa"/>
        </authorList>
    </citation>
    <scope>IDENTIFICATION</scope>
</reference>
<dbReference type="AlphaFoldDB" id="A0A7M5XI32"/>
<name>A0A7M5XI32_9CNID</name>
<dbReference type="Proteomes" id="UP000594262">
    <property type="component" value="Unplaced"/>
</dbReference>
<dbReference type="Gene3D" id="3.40.630.30">
    <property type="match status" value="1"/>
</dbReference>